<dbReference type="SMART" id="SM00382">
    <property type="entry name" value="AAA"/>
    <property type="match status" value="1"/>
</dbReference>
<dbReference type="InterPro" id="IPR007694">
    <property type="entry name" value="DNA_helicase_DnaB-like_C"/>
</dbReference>
<dbReference type="NCBIfam" id="TIGR00665">
    <property type="entry name" value="DnaB"/>
    <property type="match status" value="1"/>
</dbReference>
<dbReference type="PROSITE" id="PS51199">
    <property type="entry name" value="SF4_HELICASE"/>
    <property type="match status" value="1"/>
</dbReference>
<keyword evidence="2 16" id="KW-0639">Primosome</keyword>
<dbReference type="Gene3D" id="3.40.50.300">
    <property type="entry name" value="P-loop containing nucleotide triphosphate hydrolases"/>
    <property type="match status" value="1"/>
</dbReference>
<dbReference type="GO" id="GO:0006269">
    <property type="term" value="P:DNA replication, synthesis of primer"/>
    <property type="evidence" value="ECO:0007669"/>
    <property type="project" value="UniProtKB-UniRule"/>
</dbReference>
<name>A0A7I7T681_9MYCO</name>
<dbReference type="EMBL" id="AP022596">
    <property type="protein sequence ID" value="BBY64011.1"/>
    <property type="molecule type" value="Genomic_DNA"/>
</dbReference>
<dbReference type="InterPro" id="IPR007693">
    <property type="entry name" value="DNA_helicase_DnaB-like_N"/>
</dbReference>
<dbReference type="CDD" id="cd00984">
    <property type="entry name" value="DnaB_C"/>
    <property type="match status" value="1"/>
</dbReference>
<keyword evidence="7 16" id="KW-0347">Helicase</keyword>
<dbReference type="Pfam" id="PF03796">
    <property type="entry name" value="DnaB_C"/>
    <property type="match status" value="1"/>
</dbReference>
<keyword evidence="3 16" id="KW-0235">DNA replication</keyword>
<evidence type="ECO:0000256" key="16">
    <source>
        <dbReference type="RuleBase" id="RU362085"/>
    </source>
</evidence>
<comment type="function">
    <text evidence="13">The intein is an endonuclease.</text>
</comment>
<dbReference type="FunFam" id="3.40.50.300:FF:002029">
    <property type="entry name" value="Replicative DNA helicase"/>
    <property type="match status" value="1"/>
</dbReference>
<evidence type="ECO:0000256" key="1">
    <source>
        <dbReference type="ARBA" id="ARBA00008428"/>
    </source>
</evidence>
<keyword evidence="20" id="KW-1185">Reference proteome</keyword>
<dbReference type="Proteomes" id="UP000467148">
    <property type="component" value="Chromosome"/>
</dbReference>
<evidence type="ECO:0000313" key="19">
    <source>
        <dbReference type="EMBL" id="BBY64011.1"/>
    </source>
</evidence>
<keyword evidence="4" id="KW-0677">Repeat</keyword>
<evidence type="ECO:0000256" key="6">
    <source>
        <dbReference type="ARBA" id="ARBA00022801"/>
    </source>
</evidence>
<dbReference type="InterPro" id="IPR007692">
    <property type="entry name" value="DNA_helicase_DnaB"/>
</dbReference>
<dbReference type="GO" id="GO:1990077">
    <property type="term" value="C:primosome complex"/>
    <property type="evidence" value="ECO:0007669"/>
    <property type="project" value="UniProtKB-UniRule"/>
</dbReference>
<sequence length="459" mass="50498">MAVVDDLGQPGMGSPPPSEDFGRQPPQDLAAEQSVLGGMLLSKDAIADVLERLRPGDFYRPAHQNVYDAILDLYGRGEPADAVTVAAELDRRGLLRRVGGAPYVHTLISTVPTAANAGYYAGIVAEKALLRRLVEAGTRVVQYGYAGAEGADVNEIVDRAQAEIYDVTERRTAEDFLPLEDLLQPTMDEIDAIASNGGMSKGVPTGFTELDELTNGLHPGQMIVVAARPGMGKSTLGLDFLRSCSIKHRFPSIVFSLEMSKSEIVMRLLSAEAKIKLADMRSGRMTDDDWTRLARRMSEISEAPLYIDDSPNLTMMEIRAKARRLHQKAGLRLIVLDYLQLMTSGKKVESRQQEVSEFSRQIKLLAKELEVPVVAMSQLNRGPEQRTDKKPMLADLRESGSIEQDADMVILLHRPDAFETDDPRGGEADLIVAKHRAGPTRTVTVAHQLHLSRFTNMAR</sequence>
<evidence type="ECO:0000256" key="12">
    <source>
        <dbReference type="ARBA" id="ARBA00023235"/>
    </source>
</evidence>
<evidence type="ECO:0000256" key="14">
    <source>
        <dbReference type="ARBA" id="ARBA00048954"/>
    </source>
</evidence>
<evidence type="ECO:0000256" key="2">
    <source>
        <dbReference type="ARBA" id="ARBA00022515"/>
    </source>
</evidence>
<evidence type="ECO:0000256" key="8">
    <source>
        <dbReference type="ARBA" id="ARBA00022813"/>
    </source>
</evidence>
<evidence type="ECO:0000256" key="15">
    <source>
        <dbReference type="NCBIfam" id="TIGR00665"/>
    </source>
</evidence>
<accession>A0A7I7T681</accession>
<dbReference type="InterPro" id="IPR036185">
    <property type="entry name" value="DNA_heli_DnaB-like_N_sf"/>
</dbReference>
<dbReference type="GO" id="GO:0005524">
    <property type="term" value="F:ATP binding"/>
    <property type="evidence" value="ECO:0007669"/>
    <property type="project" value="UniProtKB-UniRule"/>
</dbReference>
<comment type="similarity">
    <text evidence="1 16">Belongs to the helicase family. DnaB subfamily.</text>
</comment>
<keyword evidence="5 16" id="KW-0547">Nucleotide-binding</keyword>
<feature type="region of interest" description="Disordered" evidence="17">
    <location>
        <begin position="1"/>
        <end position="25"/>
    </location>
</feature>
<evidence type="ECO:0000256" key="9">
    <source>
        <dbReference type="ARBA" id="ARBA00022840"/>
    </source>
</evidence>
<evidence type="ECO:0000313" key="20">
    <source>
        <dbReference type="Proteomes" id="UP000467148"/>
    </source>
</evidence>
<evidence type="ECO:0000259" key="18">
    <source>
        <dbReference type="PROSITE" id="PS51199"/>
    </source>
</evidence>
<reference evidence="19 20" key="1">
    <citation type="journal article" date="2019" name="Emerg. Microbes Infect.">
        <title>Comprehensive subspecies identification of 175 nontuberculous mycobacteria species based on 7547 genomic profiles.</title>
        <authorList>
            <person name="Matsumoto Y."/>
            <person name="Kinjo T."/>
            <person name="Motooka D."/>
            <person name="Nabeya D."/>
            <person name="Jung N."/>
            <person name="Uechi K."/>
            <person name="Horii T."/>
            <person name="Iida T."/>
            <person name="Fujita J."/>
            <person name="Nakamura S."/>
        </authorList>
    </citation>
    <scope>NUCLEOTIDE SEQUENCE [LARGE SCALE GENOMIC DNA]</scope>
    <source>
        <strain evidence="19 20">JCM 30396</strain>
    </source>
</reference>
<evidence type="ECO:0000256" key="10">
    <source>
        <dbReference type="ARBA" id="ARBA00023000"/>
    </source>
</evidence>
<evidence type="ECO:0000256" key="11">
    <source>
        <dbReference type="ARBA" id="ARBA00023125"/>
    </source>
</evidence>
<dbReference type="InterPro" id="IPR016136">
    <property type="entry name" value="DNA_helicase_N/primase_C"/>
</dbReference>
<keyword evidence="9 16" id="KW-0067">ATP-binding</keyword>
<keyword evidence="11 16" id="KW-0238">DNA-binding</keyword>
<evidence type="ECO:0000256" key="3">
    <source>
        <dbReference type="ARBA" id="ARBA00022705"/>
    </source>
</evidence>
<dbReference type="GO" id="GO:0043139">
    <property type="term" value="F:5'-3' DNA helicase activity"/>
    <property type="evidence" value="ECO:0007669"/>
    <property type="project" value="UniProtKB-EC"/>
</dbReference>
<dbReference type="PANTHER" id="PTHR30153:SF2">
    <property type="entry name" value="REPLICATIVE DNA HELICASE"/>
    <property type="match status" value="1"/>
</dbReference>
<dbReference type="SUPFAM" id="SSF52540">
    <property type="entry name" value="P-loop containing nucleoside triphosphate hydrolases"/>
    <property type="match status" value="1"/>
</dbReference>
<keyword evidence="8" id="KW-0068">Autocatalytic cleavage</keyword>
<dbReference type="Pfam" id="PF00772">
    <property type="entry name" value="DnaB"/>
    <property type="match status" value="1"/>
</dbReference>
<comment type="function">
    <text evidence="16">The main replicative DNA helicase, it participates in initiation and elongation during chromosome replication. Travels ahead of the DNA replisome, separating dsDNA into templates for DNA synthesis. A processive ATP-dependent 5'-3' DNA helicase it has DNA-dependent ATPase activity.</text>
</comment>
<dbReference type="FunFam" id="1.10.860.10:FF:000001">
    <property type="entry name" value="Replicative DNA helicase"/>
    <property type="match status" value="1"/>
</dbReference>
<organism evidence="19 20">
    <name type="scientific">Mycolicibacterium helvum</name>
    <dbReference type="NCBI Taxonomy" id="1534349"/>
    <lineage>
        <taxon>Bacteria</taxon>
        <taxon>Bacillati</taxon>
        <taxon>Actinomycetota</taxon>
        <taxon>Actinomycetes</taxon>
        <taxon>Mycobacteriales</taxon>
        <taxon>Mycobacteriaceae</taxon>
        <taxon>Mycolicibacterium</taxon>
    </lineage>
</organism>
<dbReference type="SUPFAM" id="SSF48024">
    <property type="entry name" value="N-terminal domain of DnaB helicase"/>
    <property type="match status" value="1"/>
</dbReference>
<evidence type="ECO:0000256" key="17">
    <source>
        <dbReference type="SAM" id="MobiDB-lite"/>
    </source>
</evidence>
<dbReference type="EC" id="5.6.2.3" evidence="15 16"/>
<gene>
    <name evidence="19" type="ORF">MHEL_22540</name>
</gene>
<evidence type="ECO:0000256" key="5">
    <source>
        <dbReference type="ARBA" id="ARBA00022741"/>
    </source>
</evidence>
<dbReference type="PANTHER" id="PTHR30153">
    <property type="entry name" value="REPLICATIVE DNA HELICASE DNAB"/>
    <property type="match status" value="1"/>
</dbReference>
<evidence type="ECO:0000256" key="13">
    <source>
        <dbReference type="ARBA" id="ARBA00044940"/>
    </source>
</evidence>
<dbReference type="InterPro" id="IPR003593">
    <property type="entry name" value="AAA+_ATPase"/>
</dbReference>
<keyword evidence="6 16" id="KW-0378">Hydrolase</keyword>
<keyword evidence="12" id="KW-0413">Isomerase</keyword>
<dbReference type="InterPro" id="IPR027417">
    <property type="entry name" value="P-loop_NTPase"/>
</dbReference>
<dbReference type="Gene3D" id="1.10.860.10">
    <property type="entry name" value="DNAb Helicase, Chain A"/>
    <property type="match status" value="1"/>
</dbReference>
<dbReference type="GO" id="GO:0005829">
    <property type="term" value="C:cytosol"/>
    <property type="evidence" value="ECO:0007669"/>
    <property type="project" value="TreeGrafter"/>
</dbReference>
<proteinExistence type="inferred from homology"/>
<protein>
    <recommendedName>
        <fullName evidence="15 16">Replicative DNA helicase</fullName>
        <ecNumber evidence="15 16">5.6.2.3</ecNumber>
    </recommendedName>
</protein>
<dbReference type="AlphaFoldDB" id="A0A7I7T681"/>
<keyword evidence="10" id="KW-0651">Protein splicing</keyword>
<dbReference type="GO" id="GO:0016787">
    <property type="term" value="F:hydrolase activity"/>
    <property type="evidence" value="ECO:0007669"/>
    <property type="project" value="UniProtKB-KW"/>
</dbReference>
<comment type="catalytic activity">
    <reaction evidence="14 16">
        <text>ATP + H2O = ADP + phosphate + H(+)</text>
        <dbReference type="Rhea" id="RHEA:13065"/>
        <dbReference type="ChEBI" id="CHEBI:15377"/>
        <dbReference type="ChEBI" id="CHEBI:15378"/>
        <dbReference type="ChEBI" id="CHEBI:30616"/>
        <dbReference type="ChEBI" id="CHEBI:43474"/>
        <dbReference type="ChEBI" id="CHEBI:456216"/>
        <dbReference type="EC" id="5.6.2.3"/>
    </reaction>
</comment>
<evidence type="ECO:0000256" key="7">
    <source>
        <dbReference type="ARBA" id="ARBA00022806"/>
    </source>
</evidence>
<feature type="domain" description="SF4 helicase" evidence="18">
    <location>
        <begin position="196"/>
        <end position="459"/>
    </location>
</feature>
<dbReference type="KEGG" id="mhev:MHEL_22540"/>
<dbReference type="RefSeq" id="WP_163747594.1">
    <property type="nucleotide sequence ID" value="NZ_AP022596.1"/>
</dbReference>
<evidence type="ECO:0000256" key="4">
    <source>
        <dbReference type="ARBA" id="ARBA00022737"/>
    </source>
</evidence>
<dbReference type="GO" id="GO:0003677">
    <property type="term" value="F:DNA binding"/>
    <property type="evidence" value="ECO:0007669"/>
    <property type="project" value="UniProtKB-UniRule"/>
</dbReference>